<dbReference type="PANTHER" id="PTHR46825:SF7">
    <property type="entry name" value="D-ALANYL-D-ALANINE CARBOXYPEPTIDASE"/>
    <property type="match status" value="1"/>
</dbReference>
<keyword evidence="3" id="KW-1185">Reference proteome</keyword>
<evidence type="ECO:0000313" key="3">
    <source>
        <dbReference type="Proteomes" id="UP001501746"/>
    </source>
</evidence>
<dbReference type="RefSeq" id="WP_170297019.1">
    <property type="nucleotide sequence ID" value="NZ_BAAANK010000002.1"/>
</dbReference>
<dbReference type="EMBL" id="BAAANK010000002">
    <property type="protein sequence ID" value="GAA1827312.1"/>
    <property type="molecule type" value="Genomic_DNA"/>
</dbReference>
<sequence>MLALGLGLQGCSFGPDEAAAQFDSVDGRLPEDTGAALTGVLEQAIALSGASGGVAGVWAPWAGSWTAASGTVSFDEGADKVTTDTPFRMGTITSEVTCTAVLKLADAGRLDLGDDIAEDVDWIPGLEGVTYEELCRHTSGIADYYPHLENVFVSNPERPWSENELVAAAMALPRTGEAGEQVRPSRTGVLLAGMGAKRVTGQSWNDLARGEVLGPLGMESTAIPAPTSVGSGVLGAYSAAVNPDGKLDCKIRYDDSRQSSSIGGSAAGATTTLGDLRRFSEAFATGSLLSESMAAKQWKTHPVGGDAPSWVEAGIGGQSYGPMRGDAGETAGALTAAFTDPESGLTVVVALNNSSPPPGFVREVAFALASIGSKAAPAEGRDAPIIELPWSLEQATAKMQESAPCADVAVETTLPAPAAAK</sequence>
<reference evidence="2 3" key="1">
    <citation type="journal article" date="2019" name="Int. J. Syst. Evol. Microbiol.">
        <title>The Global Catalogue of Microorganisms (GCM) 10K type strain sequencing project: providing services to taxonomists for standard genome sequencing and annotation.</title>
        <authorList>
            <consortium name="The Broad Institute Genomics Platform"/>
            <consortium name="The Broad Institute Genome Sequencing Center for Infectious Disease"/>
            <person name="Wu L."/>
            <person name="Ma J."/>
        </authorList>
    </citation>
    <scope>NUCLEOTIDE SEQUENCE [LARGE SCALE GENOMIC DNA]</scope>
    <source>
        <strain evidence="2 3">JCM 14323</strain>
    </source>
</reference>
<dbReference type="PANTHER" id="PTHR46825">
    <property type="entry name" value="D-ALANYL-D-ALANINE-CARBOXYPEPTIDASE/ENDOPEPTIDASE AMPH"/>
    <property type="match status" value="1"/>
</dbReference>
<dbReference type="Pfam" id="PF00144">
    <property type="entry name" value="Beta-lactamase"/>
    <property type="match status" value="1"/>
</dbReference>
<name>A0ABN2MHP9_9MICO</name>
<gene>
    <name evidence="2" type="ORF">GCM10009750_08490</name>
</gene>
<accession>A0ABN2MHP9</accession>
<dbReference type="Proteomes" id="UP001501746">
    <property type="component" value="Unassembled WGS sequence"/>
</dbReference>
<dbReference type="InterPro" id="IPR001466">
    <property type="entry name" value="Beta-lactam-related"/>
</dbReference>
<comment type="caution">
    <text evidence="2">The sequence shown here is derived from an EMBL/GenBank/DDBJ whole genome shotgun (WGS) entry which is preliminary data.</text>
</comment>
<evidence type="ECO:0000313" key="2">
    <source>
        <dbReference type="EMBL" id="GAA1827312.1"/>
    </source>
</evidence>
<protein>
    <recommendedName>
        <fullName evidence="1">Beta-lactamase-related domain-containing protein</fullName>
    </recommendedName>
</protein>
<organism evidence="2 3">
    <name type="scientific">Agromyces salentinus</name>
    <dbReference type="NCBI Taxonomy" id="269421"/>
    <lineage>
        <taxon>Bacteria</taxon>
        <taxon>Bacillati</taxon>
        <taxon>Actinomycetota</taxon>
        <taxon>Actinomycetes</taxon>
        <taxon>Micrococcales</taxon>
        <taxon>Microbacteriaceae</taxon>
        <taxon>Agromyces</taxon>
    </lineage>
</organism>
<feature type="domain" description="Beta-lactamase-related" evidence="1">
    <location>
        <begin position="69"/>
        <end position="361"/>
    </location>
</feature>
<dbReference type="SUPFAM" id="SSF56601">
    <property type="entry name" value="beta-lactamase/transpeptidase-like"/>
    <property type="match status" value="1"/>
</dbReference>
<dbReference type="Gene3D" id="3.40.710.10">
    <property type="entry name" value="DD-peptidase/beta-lactamase superfamily"/>
    <property type="match status" value="1"/>
</dbReference>
<evidence type="ECO:0000259" key="1">
    <source>
        <dbReference type="Pfam" id="PF00144"/>
    </source>
</evidence>
<dbReference type="InterPro" id="IPR050491">
    <property type="entry name" value="AmpC-like"/>
</dbReference>
<proteinExistence type="predicted"/>
<dbReference type="InterPro" id="IPR012338">
    <property type="entry name" value="Beta-lactam/transpept-like"/>
</dbReference>